<evidence type="ECO:0000259" key="2">
    <source>
        <dbReference type="PROSITE" id="PS51898"/>
    </source>
</evidence>
<dbReference type="GO" id="GO:0003677">
    <property type="term" value="F:DNA binding"/>
    <property type="evidence" value="ECO:0007669"/>
    <property type="project" value="InterPro"/>
</dbReference>
<dbReference type="InterPro" id="IPR013762">
    <property type="entry name" value="Integrase-like_cat_sf"/>
</dbReference>
<feature type="non-terminal residue" evidence="3">
    <location>
        <position position="1"/>
    </location>
</feature>
<comment type="caution">
    <text evidence="3">The sequence shown here is derived from an EMBL/GenBank/DDBJ whole genome shotgun (WGS) entry which is preliminary data.</text>
</comment>
<dbReference type="PROSITE" id="PS51898">
    <property type="entry name" value="TYR_RECOMBINASE"/>
    <property type="match status" value="1"/>
</dbReference>
<dbReference type="AlphaFoldDB" id="A0A368X3D2"/>
<evidence type="ECO:0000256" key="1">
    <source>
        <dbReference type="ARBA" id="ARBA00023172"/>
    </source>
</evidence>
<evidence type="ECO:0000313" key="3">
    <source>
        <dbReference type="EMBL" id="RCW62531.1"/>
    </source>
</evidence>
<protein>
    <submittedName>
        <fullName evidence="3">Phage integrase family protein</fullName>
    </submittedName>
</protein>
<dbReference type="GO" id="GO:0006310">
    <property type="term" value="P:DNA recombination"/>
    <property type="evidence" value="ECO:0007669"/>
    <property type="project" value="UniProtKB-KW"/>
</dbReference>
<keyword evidence="1" id="KW-0233">DNA recombination</keyword>
<evidence type="ECO:0000313" key="4">
    <source>
        <dbReference type="Proteomes" id="UP000252585"/>
    </source>
</evidence>
<dbReference type="SUPFAM" id="SSF56349">
    <property type="entry name" value="DNA breaking-rejoining enzymes"/>
    <property type="match status" value="1"/>
</dbReference>
<dbReference type="Proteomes" id="UP000252585">
    <property type="component" value="Unassembled WGS sequence"/>
</dbReference>
<sequence>ILPPNMSLGLFSIKSGSVFNCYGGSLLNYHIHTKNGKQPISRQQAYRIIHRAAEEAGITEKVGMHTLRKTFGFHAYHKGIAISILQQIYGHTTPGETLRYIGVNKNQRLSIKVDVNL</sequence>
<dbReference type="InterPro" id="IPR011010">
    <property type="entry name" value="DNA_brk_join_enz"/>
</dbReference>
<dbReference type="OrthoDB" id="9788852at2"/>
<gene>
    <name evidence="3" type="ORF">DFR57_12620</name>
</gene>
<dbReference type="Pfam" id="PF00589">
    <property type="entry name" value="Phage_integrase"/>
    <property type="match status" value="1"/>
</dbReference>
<dbReference type="Gene3D" id="1.10.443.10">
    <property type="entry name" value="Intergrase catalytic core"/>
    <property type="match status" value="1"/>
</dbReference>
<accession>A0A368X3D2</accession>
<dbReference type="RefSeq" id="WP_147269794.1">
    <property type="nucleotide sequence ID" value="NZ_QPJJ01000026.1"/>
</dbReference>
<keyword evidence="4" id="KW-1185">Reference proteome</keyword>
<feature type="domain" description="Tyr recombinase" evidence="2">
    <location>
        <begin position="1"/>
        <end position="114"/>
    </location>
</feature>
<dbReference type="GO" id="GO:0015074">
    <property type="term" value="P:DNA integration"/>
    <property type="evidence" value="ECO:0007669"/>
    <property type="project" value="InterPro"/>
</dbReference>
<organism evidence="3 4">
    <name type="scientific">Saliterribacillus persicus</name>
    <dbReference type="NCBI Taxonomy" id="930114"/>
    <lineage>
        <taxon>Bacteria</taxon>
        <taxon>Bacillati</taxon>
        <taxon>Bacillota</taxon>
        <taxon>Bacilli</taxon>
        <taxon>Bacillales</taxon>
        <taxon>Bacillaceae</taxon>
        <taxon>Saliterribacillus</taxon>
    </lineage>
</organism>
<dbReference type="InterPro" id="IPR002104">
    <property type="entry name" value="Integrase_catalytic"/>
</dbReference>
<reference evidence="3 4" key="1">
    <citation type="submission" date="2018-07" db="EMBL/GenBank/DDBJ databases">
        <title>Genomic Encyclopedia of Type Strains, Phase IV (KMG-IV): sequencing the most valuable type-strain genomes for metagenomic binning, comparative biology and taxonomic classification.</title>
        <authorList>
            <person name="Goeker M."/>
        </authorList>
    </citation>
    <scope>NUCLEOTIDE SEQUENCE [LARGE SCALE GENOMIC DNA]</scope>
    <source>
        <strain evidence="3 4">DSM 27696</strain>
    </source>
</reference>
<dbReference type="EMBL" id="QPJJ01000026">
    <property type="protein sequence ID" value="RCW62531.1"/>
    <property type="molecule type" value="Genomic_DNA"/>
</dbReference>
<proteinExistence type="predicted"/>
<name>A0A368X3D2_9BACI</name>